<evidence type="ECO:0000256" key="10">
    <source>
        <dbReference type="PIRNR" id="PIRNR037871"/>
    </source>
</evidence>
<sequence length="474" mass="54173">MLLGRYVCQSCRNFARVGLLDTRANQYLVSSSILPSRLRQGECNSQQIRWYAYRRPDQQPGLIGRFIENIKEGFERNKEMQVCSKNVFSQSYQIYENIRKFQAETKKYEQTETLSGRVKLVNKIKDNVSSASMKTSAVVKSFSGAFSTKVSKAYDEATSSEAFKKGIEVTEEFAKSAKEAASKVQEQSEILGKTEAFKAVSTGFKTFKHEVLDEELEKSKPYRTPEKLRRRTEQEEGGVMKKERRIEANEDATGVVLHKDSKWYQQWKEFKDNNPVVTGLFNLKTKYDESDNVAVRASRVVTDKLQDIFSDVFSQSDTAKTMAEITRIDPQFNKDSFLKECEFEIIPSVLEAFLKGDLEILKDWCHEPAYNVLAAQIEQTKQLGQKLEAKILDVRDVDVAMAKVMEQGPVLVLTFMVQQIMILKDAVGNIIEGGEDNIENVSYVWALCRDQSILDHRSAWRVLEFGIQNSSSYL</sequence>
<keyword evidence="6" id="KW-0809">Transit peptide</keyword>
<keyword evidence="9 10" id="KW-0472">Membrane</keyword>
<keyword evidence="3 10" id="KW-0813">Transport</keyword>
<comment type="subcellular location">
    <subcellularLocation>
        <location evidence="1 10">Mitochondrion inner membrane</location>
    </subcellularLocation>
</comment>
<keyword evidence="4 10" id="KW-0999">Mitochondrion inner membrane</keyword>
<evidence type="ECO:0000256" key="5">
    <source>
        <dbReference type="ARBA" id="ARBA00022927"/>
    </source>
</evidence>
<gene>
    <name evidence="12" type="ORF">PMEA_00018317</name>
</gene>
<keyword evidence="7 10" id="KW-0811">Translocation</keyword>
<evidence type="ECO:0000256" key="7">
    <source>
        <dbReference type="ARBA" id="ARBA00023010"/>
    </source>
</evidence>
<dbReference type="PANTHER" id="PTHR10721:SF1">
    <property type="entry name" value="MITOCHONDRIAL IMPORT INNER MEMBRANE TRANSLOCASE SUBUNIT TIM44"/>
    <property type="match status" value="1"/>
</dbReference>
<comment type="function">
    <text evidence="10">Essential component of the PAM complex, a complex required for the translocation of transit peptide-containing proteins from the inner membrane into the mitochondrial matrix in an ATP-dependent manner.</text>
</comment>
<dbReference type="GO" id="GO:0030150">
    <property type="term" value="P:protein import into mitochondrial matrix"/>
    <property type="evidence" value="ECO:0007669"/>
    <property type="project" value="InterPro"/>
</dbReference>
<organism evidence="12 13">
    <name type="scientific">Pocillopora meandrina</name>
    <dbReference type="NCBI Taxonomy" id="46732"/>
    <lineage>
        <taxon>Eukaryota</taxon>
        <taxon>Metazoa</taxon>
        <taxon>Cnidaria</taxon>
        <taxon>Anthozoa</taxon>
        <taxon>Hexacorallia</taxon>
        <taxon>Scleractinia</taxon>
        <taxon>Astrocoeniina</taxon>
        <taxon>Pocilloporidae</taxon>
        <taxon>Pocillopora</taxon>
    </lineage>
</organism>
<dbReference type="InterPro" id="IPR039544">
    <property type="entry name" value="Tim44-like"/>
</dbReference>
<proteinExistence type="inferred from homology"/>
<keyword evidence="8 10" id="KW-0496">Mitochondrion</keyword>
<comment type="caution">
    <text evidence="12">The sequence shown here is derived from an EMBL/GenBank/DDBJ whole genome shotgun (WGS) entry which is preliminary data.</text>
</comment>
<dbReference type="InterPro" id="IPR032710">
    <property type="entry name" value="NTF2-like_dom_sf"/>
</dbReference>
<evidence type="ECO:0000313" key="12">
    <source>
        <dbReference type="EMBL" id="CAH3139036.1"/>
    </source>
</evidence>
<evidence type="ECO:0000313" key="13">
    <source>
        <dbReference type="Proteomes" id="UP001159428"/>
    </source>
</evidence>
<feature type="domain" description="Tim44-like" evidence="11">
    <location>
        <begin position="318"/>
        <end position="467"/>
    </location>
</feature>
<name>A0AAU9X716_9CNID</name>
<protein>
    <recommendedName>
        <fullName evidence="10">Mitochondrial import inner membrane translocase subunit TIM44</fullName>
    </recommendedName>
</protein>
<dbReference type="PIRSF" id="PIRSF037871">
    <property type="entry name" value="TIM44"/>
    <property type="match status" value="1"/>
</dbReference>
<dbReference type="AlphaFoldDB" id="A0AAU9X716"/>
<evidence type="ECO:0000256" key="3">
    <source>
        <dbReference type="ARBA" id="ARBA00022448"/>
    </source>
</evidence>
<reference evidence="12 13" key="1">
    <citation type="submission" date="2022-05" db="EMBL/GenBank/DDBJ databases">
        <authorList>
            <consortium name="Genoscope - CEA"/>
            <person name="William W."/>
        </authorList>
    </citation>
    <scope>NUCLEOTIDE SEQUENCE [LARGE SCALE GENOMIC DNA]</scope>
</reference>
<dbReference type="Proteomes" id="UP001159428">
    <property type="component" value="Unassembled WGS sequence"/>
</dbReference>
<evidence type="ECO:0000256" key="2">
    <source>
        <dbReference type="ARBA" id="ARBA00009597"/>
    </source>
</evidence>
<dbReference type="Pfam" id="PF04280">
    <property type="entry name" value="Tim44"/>
    <property type="match status" value="1"/>
</dbReference>
<dbReference type="GO" id="GO:0005743">
    <property type="term" value="C:mitochondrial inner membrane"/>
    <property type="evidence" value="ECO:0007669"/>
    <property type="project" value="UniProtKB-SubCell"/>
</dbReference>
<dbReference type="EMBL" id="CALNXJ010000032">
    <property type="protein sequence ID" value="CAH3139036.1"/>
    <property type="molecule type" value="Genomic_DNA"/>
</dbReference>
<accession>A0AAU9X716</accession>
<evidence type="ECO:0000259" key="11">
    <source>
        <dbReference type="SMART" id="SM00978"/>
    </source>
</evidence>
<evidence type="ECO:0000256" key="8">
    <source>
        <dbReference type="ARBA" id="ARBA00023128"/>
    </source>
</evidence>
<dbReference type="SMART" id="SM00978">
    <property type="entry name" value="Tim44"/>
    <property type="match status" value="1"/>
</dbReference>
<evidence type="ECO:0000256" key="1">
    <source>
        <dbReference type="ARBA" id="ARBA00004273"/>
    </source>
</evidence>
<evidence type="ECO:0000256" key="6">
    <source>
        <dbReference type="ARBA" id="ARBA00022946"/>
    </source>
</evidence>
<keyword evidence="13" id="KW-1185">Reference proteome</keyword>
<comment type="similarity">
    <text evidence="2 10">Belongs to the Tim44 family.</text>
</comment>
<dbReference type="InterPro" id="IPR017303">
    <property type="entry name" value="Tim44"/>
</dbReference>
<dbReference type="Gene3D" id="3.10.450.240">
    <property type="match status" value="1"/>
</dbReference>
<dbReference type="InterPro" id="IPR007379">
    <property type="entry name" value="Tim44-like_dom"/>
</dbReference>
<dbReference type="GO" id="GO:0051087">
    <property type="term" value="F:protein-folding chaperone binding"/>
    <property type="evidence" value="ECO:0007669"/>
    <property type="project" value="InterPro"/>
</dbReference>
<evidence type="ECO:0000256" key="9">
    <source>
        <dbReference type="ARBA" id="ARBA00023136"/>
    </source>
</evidence>
<dbReference type="PANTHER" id="PTHR10721">
    <property type="entry name" value="MITOCHONDRIAL IMPORT INNER MEMBRANE TRANSLOCASE SUBUNIT TIM44"/>
    <property type="match status" value="1"/>
</dbReference>
<evidence type="ECO:0000256" key="4">
    <source>
        <dbReference type="ARBA" id="ARBA00022792"/>
    </source>
</evidence>
<dbReference type="SUPFAM" id="SSF54427">
    <property type="entry name" value="NTF2-like"/>
    <property type="match status" value="1"/>
</dbReference>
<keyword evidence="5 10" id="KW-0653">Protein transport</keyword>